<dbReference type="EMBL" id="ML180108">
    <property type="protein sequence ID" value="THU78923.1"/>
    <property type="molecule type" value="Genomic_DNA"/>
</dbReference>
<proteinExistence type="predicted"/>
<feature type="compositionally biased region" description="Low complexity" evidence="1">
    <location>
        <begin position="72"/>
        <end position="92"/>
    </location>
</feature>
<feature type="compositionally biased region" description="Low complexity" evidence="1">
    <location>
        <begin position="498"/>
        <end position="548"/>
    </location>
</feature>
<feature type="compositionally biased region" description="Polar residues" evidence="1">
    <location>
        <begin position="394"/>
        <end position="403"/>
    </location>
</feature>
<feature type="region of interest" description="Disordered" evidence="1">
    <location>
        <begin position="269"/>
        <end position="296"/>
    </location>
</feature>
<feature type="compositionally biased region" description="Basic and acidic residues" evidence="1">
    <location>
        <begin position="562"/>
        <end position="580"/>
    </location>
</feature>
<keyword evidence="3" id="KW-1185">Reference proteome</keyword>
<feature type="compositionally biased region" description="Polar residues" evidence="1">
    <location>
        <begin position="117"/>
        <end position="135"/>
    </location>
</feature>
<organism evidence="2 3">
    <name type="scientific">Dendrothele bispora (strain CBS 962.96)</name>
    <dbReference type="NCBI Taxonomy" id="1314807"/>
    <lineage>
        <taxon>Eukaryota</taxon>
        <taxon>Fungi</taxon>
        <taxon>Dikarya</taxon>
        <taxon>Basidiomycota</taxon>
        <taxon>Agaricomycotina</taxon>
        <taxon>Agaricomycetes</taxon>
        <taxon>Agaricomycetidae</taxon>
        <taxon>Agaricales</taxon>
        <taxon>Agaricales incertae sedis</taxon>
        <taxon>Dendrothele</taxon>
    </lineage>
</organism>
<evidence type="ECO:0000313" key="2">
    <source>
        <dbReference type="EMBL" id="THU78923.1"/>
    </source>
</evidence>
<sequence length="603" mass="63300">MVSVPAHSPSITPTSTLPTPPHSALHSHSGLRETSPVNATVSAPAPASKGKLWKLMKRLSTGGLRDKYYYGPESSSSSSPSPASPFFSQSPNEVPPPVPALPKDIPGYKANYGPARSSLSTIATASGSPVASGRQSRASSAHTNTSASSSKNPVPTAPGGIRMPPPLPPLSSMTRPGTGGTRSSSPISSDKGSSKFFNKTQSRRSSSSSYGEELPPPRLPTSNANSSSGSLGTSGSGGSSAAKSSLLQQHIIPPSELYKLQLSLETENASAFSAGPSSSAAHTPKNSLGGKSKRGDDYMIVCSPAEERPAFSLPVPPDWRGARNRERDVEDSMMRRPPLSEDGRPPSPIIPVFSTEGAINTWNKPKKKSESGRSQGSSRPTDAAMGEVFPNGRRSMSNPRTQVSTSPSSPTPPLPLRTSRRPSTANSGLSSNGSSRITSPARSPRIYPEKVQNHEDISTPILPRIPSSPSHPTRKSIGVIPPSPSRSEVTMGSTQSLTRVPSTPVSRVVSPSASTPRSTSTSTAPWDSPSLLYSPDSSSVLSDSPAPSKRSWGLPRGWKTSLSEREKAEKWDDLLQRSERAGGTLHIGSGSGLLSDQYPNEEG</sequence>
<evidence type="ECO:0000313" key="3">
    <source>
        <dbReference type="Proteomes" id="UP000297245"/>
    </source>
</evidence>
<feature type="compositionally biased region" description="Low complexity" evidence="1">
    <location>
        <begin position="8"/>
        <end position="17"/>
    </location>
</feature>
<feature type="region of interest" description="Disordered" evidence="1">
    <location>
        <begin position="309"/>
        <end position="603"/>
    </location>
</feature>
<feature type="compositionally biased region" description="Low complexity" evidence="1">
    <location>
        <begin position="136"/>
        <end position="150"/>
    </location>
</feature>
<name>A0A4S8KT72_DENBC</name>
<feature type="compositionally biased region" description="Basic and acidic residues" evidence="1">
    <location>
        <begin position="320"/>
        <end position="344"/>
    </location>
</feature>
<feature type="compositionally biased region" description="Polar residues" evidence="1">
    <location>
        <begin position="592"/>
        <end position="603"/>
    </location>
</feature>
<reference evidence="2 3" key="1">
    <citation type="journal article" date="2019" name="Nat. Ecol. Evol.">
        <title>Megaphylogeny resolves global patterns of mushroom evolution.</title>
        <authorList>
            <person name="Varga T."/>
            <person name="Krizsan K."/>
            <person name="Foldi C."/>
            <person name="Dima B."/>
            <person name="Sanchez-Garcia M."/>
            <person name="Sanchez-Ramirez S."/>
            <person name="Szollosi G.J."/>
            <person name="Szarkandi J.G."/>
            <person name="Papp V."/>
            <person name="Albert L."/>
            <person name="Andreopoulos W."/>
            <person name="Angelini C."/>
            <person name="Antonin V."/>
            <person name="Barry K.W."/>
            <person name="Bougher N.L."/>
            <person name="Buchanan P."/>
            <person name="Buyck B."/>
            <person name="Bense V."/>
            <person name="Catcheside P."/>
            <person name="Chovatia M."/>
            <person name="Cooper J."/>
            <person name="Damon W."/>
            <person name="Desjardin D."/>
            <person name="Finy P."/>
            <person name="Geml J."/>
            <person name="Haridas S."/>
            <person name="Hughes K."/>
            <person name="Justo A."/>
            <person name="Karasinski D."/>
            <person name="Kautmanova I."/>
            <person name="Kiss B."/>
            <person name="Kocsube S."/>
            <person name="Kotiranta H."/>
            <person name="LaButti K.M."/>
            <person name="Lechner B.E."/>
            <person name="Liimatainen K."/>
            <person name="Lipzen A."/>
            <person name="Lukacs Z."/>
            <person name="Mihaltcheva S."/>
            <person name="Morgado L.N."/>
            <person name="Niskanen T."/>
            <person name="Noordeloos M.E."/>
            <person name="Ohm R.A."/>
            <person name="Ortiz-Santana B."/>
            <person name="Ovrebo C."/>
            <person name="Racz N."/>
            <person name="Riley R."/>
            <person name="Savchenko A."/>
            <person name="Shiryaev A."/>
            <person name="Soop K."/>
            <person name="Spirin V."/>
            <person name="Szebenyi C."/>
            <person name="Tomsovsky M."/>
            <person name="Tulloss R.E."/>
            <person name="Uehling J."/>
            <person name="Grigoriev I.V."/>
            <person name="Vagvolgyi C."/>
            <person name="Papp T."/>
            <person name="Martin F.M."/>
            <person name="Miettinen O."/>
            <person name="Hibbett D.S."/>
            <person name="Nagy L.G."/>
        </authorList>
    </citation>
    <scope>NUCLEOTIDE SEQUENCE [LARGE SCALE GENOMIC DNA]</scope>
    <source>
        <strain evidence="2 3">CBS 962.96</strain>
    </source>
</reference>
<feature type="compositionally biased region" description="Low complexity" evidence="1">
    <location>
        <begin position="269"/>
        <end position="281"/>
    </location>
</feature>
<accession>A0A4S8KT72</accession>
<feature type="compositionally biased region" description="Basic and acidic residues" evidence="1">
    <location>
        <begin position="447"/>
        <end position="457"/>
    </location>
</feature>
<evidence type="ECO:0000256" key="1">
    <source>
        <dbReference type="SAM" id="MobiDB-lite"/>
    </source>
</evidence>
<feature type="compositionally biased region" description="Low complexity" evidence="1">
    <location>
        <begin position="221"/>
        <end position="231"/>
    </location>
</feature>
<dbReference type="Proteomes" id="UP000297245">
    <property type="component" value="Unassembled WGS sequence"/>
</dbReference>
<gene>
    <name evidence="2" type="ORF">K435DRAFT_37323</name>
</gene>
<protein>
    <submittedName>
        <fullName evidence="2">Uncharacterized protein</fullName>
    </submittedName>
</protein>
<dbReference type="AlphaFoldDB" id="A0A4S8KT72"/>
<dbReference type="OrthoDB" id="3364707at2759"/>
<feature type="compositionally biased region" description="Polar residues" evidence="1">
    <location>
        <begin position="425"/>
        <end position="441"/>
    </location>
</feature>
<feature type="region of interest" description="Disordered" evidence="1">
    <location>
        <begin position="64"/>
        <end position="247"/>
    </location>
</feature>
<feature type="region of interest" description="Disordered" evidence="1">
    <location>
        <begin position="1"/>
        <end position="50"/>
    </location>
</feature>
<feature type="compositionally biased region" description="Polar residues" evidence="1">
    <location>
        <begin position="485"/>
        <end position="497"/>
    </location>
</feature>